<dbReference type="AlphaFoldDB" id="A0A1W9S0I4"/>
<accession>A0A1W9S0I4</accession>
<name>A0A1W9S0I4_9BACT</name>
<dbReference type="InterPro" id="IPR013211">
    <property type="entry name" value="LVIVD"/>
</dbReference>
<dbReference type="Pfam" id="PF08309">
    <property type="entry name" value="LVIVD"/>
    <property type="match status" value="6"/>
</dbReference>
<evidence type="ECO:0008006" key="4">
    <source>
        <dbReference type="Google" id="ProtNLM"/>
    </source>
</evidence>
<comment type="caution">
    <text evidence="2">The sequence shown here is derived from an EMBL/GenBank/DDBJ whole genome shotgun (WGS) entry which is preliminary data.</text>
</comment>
<dbReference type="SUPFAM" id="SSF51004">
    <property type="entry name" value="C-terminal (heme d1) domain of cytochrome cd1-nitrite reductase"/>
    <property type="match status" value="1"/>
</dbReference>
<evidence type="ECO:0000313" key="3">
    <source>
        <dbReference type="Proteomes" id="UP000192611"/>
    </source>
</evidence>
<dbReference type="InterPro" id="IPR011048">
    <property type="entry name" value="Haem_d1_sf"/>
</dbReference>
<keyword evidence="1" id="KW-0732">Signal</keyword>
<proteinExistence type="predicted"/>
<sequence length="338" mass="37069">MKKLNKHIFFVLVFLSIYIVNCSEDANQPENPPQLVGSIDLSSYGRVEDVAVKGNYAYIAAKDGGLIVVDISDPENPTFKKKFTTPNPLWRIFISGNYLYGACSSGGLVIFDISDINSIRIIGDDRTNNSWAYGVYADSNLAFWVGASHNAEKGVLAITDISDPDNPLNISYIEVGVSWCYGVYASGSRVFVGDASGTLHIYDISDPTSPEKIATLADGGEGSCIFNLTVRDNKAYLCNNLKGFLVIDVENPEELKLLGRLDINYGFYDLVLNTDICYSSASWGGLRTINISNPTNPTETRSAFCPEFTCIHGIDKYNNYVYIADSGTHSLMIVDISE</sequence>
<organism evidence="2 3">
    <name type="scientific">Candidatus Coatesbacteria bacterium 4484_99</name>
    <dbReference type="NCBI Taxonomy" id="1970774"/>
    <lineage>
        <taxon>Bacteria</taxon>
        <taxon>Candidatus Coatesiibacteriota</taxon>
    </lineage>
</organism>
<evidence type="ECO:0000256" key="1">
    <source>
        <dbReference type="SAM" id="SignalP"/>
    </source>
</evidence>
<dbReference type="Proteomes" id="UP000192611">
    <property type="component" value="Unassembled WGS sequence"/>
</dbReference>
<dbReference type="Gene3D" id="2.130.10.10">
    <property type="entry name" value="YVTN repeat-like/Quinoprotein amine dehydrogenase"/>
    <property type="match status" value="1"/>
</dbReference>
<evidence type="ECO:0000313" key="2">
    <source>
        <dbReference type="EMBL" id="OQX90246.1"/>
    </source>
</evidence>
<feature type="chain" id="PRO_5012281031" description="LVIVD repeat protein" evidence="1">
    <location>
        <begin position="23"/>
        <end position="338"/>
    </location>
</feature>
<gene>
    <name evidence="2" type="ORF">B6D57_04140</name>
</gene>
<protein>
    <recommendedName>
        <fullName evidence="4">LVIVD repeat protein</fullName>
    </recommendedName>
</protein>
<feature type="signal peptide" evidence="1">
    <location>
        <begin position="1"/>
        <end position="22"/>
    </location>
</feature>
<dbReference type="EMBL" id="NATQ01000082">
    <property type="protein sequence ID" value="OQX90246.1"/>
    <property type="molecule type" value="Genomic_DNA"/>
</dbReference>
<dbReference type="InterPro" id="IPR015943">
    <property type="entry name" value="WD40/YVTN_repeat-like_dom_sf"/>
</dbReference>
<reference evidence="3" key="1">
    <citation type="submission" date="2017-03" db="EMBL/GenBank/DDBJ databases">
        <title>Novel pathways for hydrocarbon cycling and metabolic interdependencies in hydrothermal sediment communities.</title>
        <authorList>
            <person name="Dombrowski N."/>
            <person name="Seitz K."/>
            <person name="Teske A."/>
            <person name="Baker B."/>
        </authorList>
    </citation>
    <scope>NUCLEOTIDE SEQUENCE [LARGE SCALE GENOMIC DNA]</scope>
</reference>